<protein>
    <submittedName>
        <fullName evidence="7">Epidermal growth factor-like protein 8</fullName>
    </submittedName>
</protein>
<dbReference type="InterPro" id="IPR000742">
    <property type="entry name" value="EGF"/>
</dbReference>
<dbReference type="Gene3D" id="2.10.25.10">
    <property type="entry name" value="Laminin"/>
    <property type="match status" value="2"/>
</dbReference>
<keyword evidence="6" id="KW-1185">Reference proteome</keyword>
<evidence type="ECO:0000313" key="7">
    <source>
        <dbReference type="RefSeq" id="XP_019616873.1"/>
    </source>
</evidence>
<dbReference type="SMART" id="SM00181">
    <property type="entry name" value="EGF"/>
    <property type="match status" value="2"/>
</dbReference>
<dbReference type="GeneID" id="109464366"/>
<dbReference type="SMART" id="SM00179">
    <property type="entry name" value="EGF_CA"/>
    <property type="match status" value="1"/>
</dbReference>
<feature type="chain" id="PRO_5027535876" evidence="3">
    <location>
        <begin position="27"/>
        <end position="136"/>
    </location>
</feature>
<dbReference type="Proteomes" id="UP000515135">
    <property type="component" value="Unplaced"/>
</dbReference>
<dbReference type="RefSeq" id="XP_019616873.1">
    <property type="nucleotide sequence ID" value="XM_019761314.1"/>
</dbReference>
<evidence type="ECO:0000259" key="4">
    <source>
        <dbReference type="SMART" id="SM00179"/>
    </source>
</evidence>
<dbReference type="PROSITE" id="PS01187">
    <property type="entry name" value="EGF_CA"/>
    <property type="match status" value="1"/>
</dbReference>
<feature type="signal peptide" evidence="3">
    <location>
        <begin position="1"/>
        <end position="26"/>
    </location>
</feature>
<feature type="domain" description="EGF-like" evidence="5">
    <location>
        <begin position="52"/>
        <end position="80"/>
    </location>
</feature>
<dbReference type="OrthoDB" id="4062651at2759"/>
<proteinExistence type="predicted"/>
<feature type="domain" description="EGF-like calcium-binding" evidence="4">
    <location>
        <begin position="82"/>
        <end position="121"/>
    </location>
</feature>
<name>A0A6P4XXN2_BRABE</name>
<dbReference type="InterPro" id="IPR001881">
    <property type="entry name" value="EGF-like_Ca-bd_dom"/>
</dbReference>
<gene>
    <name evidence="7" type="primary">LOC109464366</name>
</gene>
<keyword evidence="2" id="KW-1015">Disulfide bond</keyword>
<dbReference type="InterPro" id="IPR018097">
    <property type="entry name" value="EGF_Ca-bd_CS"/>
</dbReference>
<evidence type="ECO:0000256" key="3">
    <source>
        <dbReference type="SAM" id="SignalP"/>
    </source>
</evidence>
<feature type="domain" description="EGF-like" evidence="5">
    <location>
        <begin position="85"/>
        <end position="121"/>
    </location>
</feature>
<dbReference type="InterPro" id="IPR009030">
    <property type="entry name" value="Growth_fac_rcpt_cys_sf"/>
</dbReference>
<evidence type="ECO:0000256" key="1">
    <source>
        <dbReference type="ARBA" id="ARBA00022536"/>
    </source>
</evidence>
<dbReference type="Pfam" id="PF07645">
    <property type="entry name" value="EGF_CA"/>
    <property type="match status" value="1"/>
</dbReference>
<keyword evidence="1" id="KW-0245">EGF-like domain</keyword>
<dbReference type="KEGG" id="bbel:109464366"/>
<evidence type="ECO:0000313" key="6">
    <source>
        <dbReference type="Proteomes" id="UP000515135"/>
    </source>
</evidence>
<evidence type="ECO:0000256" key="2">
    <source>
        <dbReference type="ARBA" id="ARBA00023157"/>
    </source>
</evidence>
<dbReference type="GO" id="GO:0005509">
    <property type="term" value="F:calcium ion binding"/>
    <property type="evidence" value="ECO:0007669"/>
    <property type="project" value="InterPro"/>
</dbReference>
<accession>A0A6P4XXN2</accession>
<organism evidence="6 7">
    <name type="scientific">Branchiostoma belcheri</name>
    <name type="common">Amphioxus</name>
    <dbReference type="NCBI Taxonomy" id="7741"/>
    <lineage>
        <taxon>Eukaryota</taxon>
        <taxon>Metazoa</taxon>
        <taxon>Chordata</taxon>
        <taxon>Cephalochordata</taxon>
        <taxon>Leptocardii</taxon>
        <taxon>Amphioxiformes</taxon>
        <taxon>Branchiostomatidae</taxon>
        <taxon>Branchiostoma</taxon>
    </lineage>
</organism>
<reference evidence="7" key="1">
    <citation type="submission" date="2025-08" db="UniProtKB">
        <authorList>
            <consortium name="RefSeq"/>
        </authorList>
    </citation>
    <scope>IDENTIFICATION</scope>
    <source>
        <tissue evidence="7">Gonad</tissue>
    </source>
</reference>
<dbReference type="SUPFAM" id="SSF57184">
    <property type="entry name" value="Growth factor receptor domain"/>
    <property type="match status" value="1"/>
</dbReference>
<keyword evidence="3" id="KW-0732">Signal</keyword>
<dbReference type="InterPro" id="IPR049883">
    <property type="entry name" value="NOTCH1_EGF-like"/>
</dbReference>
<sequence length="136" mass="14755">MKRECPCAVYCVVLLVLVVVVGNTLALTGPPGSVCGSQCCDGWDQVGDTCVHCYYPCIHGTCVDTNVCECEPEWEGHDCSYDIDECWYGHHACHHNCHNNDGCYTCFCDVGFQLINSTHCVISPTSDISSTPAGLP</sequence>
<dbReference type="AlphaFoldDB" id="A0A6P4XXN2"/>
<evidence type="ECO:0000259" key="5">
    <source>
        <dbReference type="SMART" id="SM00181"/>
    </source>
</evidence>